<dbReference type="Pfam" id="PF12802">
    <property type="entry name" value="MarR_2"/>
    <property type="match status" value="1"/>
</dbReference>
<keyword evidence="3" id="KW-1185">Reference proteome</keyword>
<evidence type="ECO:0000313" key="3">
    <source>
        <dbReference type="Proteomes" id="UP000501939"/>
    </source>
</evidence>
<evidence type="ECO:0000259" key="1">
    <source>
        <dbReference type="PROSITE" id="PS50995"/>
    </source>
</evidence>
<dbReference type="GO" id="GO:0003700">
    <property type="term" value="F:DNA-binding transcription factor activity"/>
    <property type="evidence" value="ECO:0007669"/>
    <property type="project" value="InterPro"/>
</dbReference>
<dbReference type="PANTHER" id="PTHR33164">
    <property type="entry name" value="TRANSCRIPTIONAL REGULATOR, MARR FAMILY"/>
    <property type="match status" value="1"/>
</dbReference>
<reference evidence="2 3" key="1">
    <citation type="submission" date="2020-03" db="EMBL/GenBank/DDBJ databases">
        <authorList>
            <person name="Zhu W."/>
        </authorList>
    </citation>
    <scope>NUCLEOTIDE SEQUENCE [LARGE SCALE GENOMIC DNA]</scope>
    <source>
        <strain evidence="2 3">185</strain>
    </source>
</reference>
<dbReference type="AlphaFoldDB" id="A0A6G8S4F1"/>
<dbReference type="InterPro" id="IPR039422">
    <property type="entry name" value="MarR/SlyA-like"/>
</dbReference>
<dbReference type="Gene3D" id="1.10.10.10">
    <property type="entry name" value="Winged helix-like DNA-binding domain superfamily/Winged helix DNA-binding domain"/>
    <property type="match status" value="1"/>
</dbReference>
<dbReference type="Proteomes" id="UP000501939">
    <property type="component" value="Chromosome"/>
</dbReference>
<dbReference type="PANTHER" id="PTHR33164:SF43">
    <property type="entry name" value="HTH-TYPE TRANSCRIPTIONAL REPRESSOR YETL"/>
    <property type="match status" value="1"/>
</dbReference>
<protein>
    <submittedName>
        <fullName evidence="2">MarR family transcriptional regulator</fullName>
    </submittedName>
</protein>
<dbReference type="SUPFAM" id="SSF46785">
    <property type="entry name" value="Winged helix' DNA-binding domain"/>
    <property type="match status" value="1"/>
</dbReference>
<proteinExistence type="predicted"/>
<dbReference type="KEGG" id="alj:G8D99_08375"/>
<gene>
    <name evidence="2" type="ORF">G8D99_08375</name>
</gene>
<sequence>MNLINLNHISIQSIKVKFSMHKKGSVHDRQALYQVHNRLFFRLFQVSNRLDRQCLNELGLSSIHWAVLGALARSHVENGMVFSDLTEYLQVSRQNLDGVLKRLERDQLVQRRINLDDRRSKIVSLSTQGQQLWQDLQDNISIFYQQALSDLAFDDLISLVHLLNKVHSGLEQISIHSAKVEYPSVLNNCNQ</sequence>
<evidence type="ECO:0000313" key="2">
    <source>
        <dbReference type="EMBL" id="QIO09025.1"/>
    </source>
</evidence>
<feature type="domain" description="HTH marR-type" evidence="1">
    <location>
        <begin position="36"/>
        <end position="168"/>
    </location>
</feature>
<dbReference type="PRINTS" id="PR00598">
    <property type="entry name" value="HTHMARR"/>
</dbReference>
<dbReference type="EMBL" id="CP049916">
    <property type="protein sequence ID" value="QIO09025.1"/>
    <property type="molecule type" value="Genomic_DNA"/>
</dbReference>
<accession>A0A6G8S4F1</accession>
<dbReference type="InterPro" id="IPR036388">
    <property type="entry name" value="WH-like_DNA-bd_sf"/>
</dbReference>
<name>A0A6G8S4F1_9GAMM</name>
<dbReference type="InterPro" id="IPR036390">
    <property type="entry name" value="WH_DNA-bd_sf"/>
</dbReference>
<dbReference type="InterPro" id="IPR000835">
    <property type="entry name" value="HTH_MarR-typ"/>
</dbReference>
<dbReference type="SMART" id="SM00347">
    <property type="entry name" value="HTH_MARR"/>
    <property type="match status" value="1"/>
</dbReference>
<organism evidence="2 3">
    <name type="scientific">Acinetobacter lanii</name>
    <dbReference type="NCBI Taxonomy" id="2715163"/>
    <lineage>
        <taxon>Bacteria</taxon>
        <taxon>Pseudomonadati</taxon>
        <taxon>Pseudomonadota</taxon>
        <taxon>Gammaproteobacteria</taxon>
        <taxon>Moraxellales</taxon>
        <taxon>Moraxellaceae</taxon>
        <taxon>Acinetobacter</taxon>
    </lineage>
</organism>
<dbReference type="GO" id="GO:0006950">
    <property type="term" value="P:response to stress"/>
    <property type="evidence" value="ECO:0007669"/>
    <property type="project" value="TreeGrafter"/>
</dbReference>
<dbReference type="PROSITE" id="PS50995">
    <property type="entry name" value="HTH_MARR_2"/>
    <property type="match status" value="1"/>
</dbReference>